<dbReference type="GO" id="GO:0008235">
    <property type="term" value="F:metalloexopeptidase activity"/>
    <property type="evidence" value="ECO:0007669"/>
    <property type="project" value="InterPro"/>
</dbReference>
<dbReference type="PANTHER" id="PTHR12147:SF26">
    <property type="entry name" value="PEPTIDASE M28 DOMAIN-CONTAINING PROTEIN"/>
    <property type="match status" value="1"/>
</dbReference>
<reference evidence="2" key="1">
    <citation type="submission" date="2020-09" db="EMBL/GenBank/DDBJ databases">
        <authorList>
            <person name="Kim M.K."/>
        </authorList>
    </citation>
    <scope>NUCLEOTIDE SEQUENCE</scope>
    <source>
        <strain evidence="2">BT664</strain>
    </source>
</reference>
<dbReference type="InterPro" id="IPR007484">
    <property type="entry name" value="Peptidase_M28"/>
</dbReference>
<dbReference type="InterPro" id="IPR045175">
    <property type="entry name" value="M28_fam"/>
</dbReference>
<dbReference type="AlphaFoldDB" id="A0A927BHH2"/>
<dbReference type="Proteomes" id="UP000612233">
    <property type="component" value="Unassembled WGS sequence"/>
</dbReference>
<accession>A0A927BHH2</accession>
<evidence type="ECO:0000313" key="3">
    <source>
        <dbReference type="Proteomes" id="UP000612233"/>
    </source>
</evidence>
<protein>
    <submittedName>
        <fullName evidence="2">M28 family peptidase</fullName>
    </submittedName>
</protein>
<evidence type="ECO:0000313" key="2">
    <source>
        <dbReference type="EMBL" id="MBD2770536.1"/>
    </source>
</evidence>
<name>A0A927BHH2_9BACT</name>
<dbReference type="SUPFAM" id="SSF53187">
    <property type="entry name" value="Zn-dependent exopeptidases"/>
    <property type="match status" value="1"/>
</dbReference>
<comment type="caution">
    <text evidence="2">The sequence shown here is derived from an EMBL/GenBank/DDBJ whole genome shotgun (WGS) entry which is preliminary data.</text>
</comment>
<dbReference type="Pfam" id="PF04389">
    <property type="entry name" value="Peptidase_M28"/>
    <property type="match status" value="1"/>
</dbReference>
<dbReference type="EMBL" id="JACXAD010000046">
    <property type="protein sequence ID" value="MBD2770536.1"/>
    <property type="molecule type" value="Genomic_DNA"/>
</dbReference>
<evidence type="ECO:0000259" key="1">
    <source>
        <dbReference type="Pfam" id="PF04389"/>
    </source>
</evidence>
<dbReference type="Gene3D" id="3.40.630.10">
    <property type="entry name" value="Zn peptidases"/>
    <property type="match status" value="1"/>
</dbReference>
<dbReference type="GO" id="GO:0006508">
    <property type="term" value="P:proteolysis"/>
    <property type="evidence" value="ECO:0007669"/>
    <property type="project" value="InterPro"/>
</dbReference>
<organism evidence="2 3">
    <name type="scientific">Hymenobacter montanus</name>
    <dbReference type="NCBI Taxonomy" id="2771359"/>
    <lineage>
        <taxon>Bacteria</taxon>
        <taxon>Pseudomonadati</taxon>
        <taxon>Bacteroidota</taxon>
        <taxon>Cytophagia</taxon>
        <taxon>Cytophagales</taxon>
        <taxon>Hymenobacteraceae</taxon>
        <taxon>Hymenobacter</taxon>
    </lineage>
</organism>
<keyword evidence="3" id="KW-1185">Reference proteome</keyword>
<gene>
    <name evidence="2" type="ORF">IC235_21845</name>
</gene>
<sequence length="263" mass="29754">MLEIIKELEGKSHAQRRENICQLLEAWEVPFQVHTYRTGINLFVKASTPNCLGISSHYDVVPNCPGANDNASAIAVTLELVRRLQQYNVRQLGLQFFFFDEEECGLKGSQAYVSEFGYQGMKGLYNFEMVGRGDQLALWPLKTESEGSLLSALEKQCRLLSLPSHRFDDLLTLTSDHMPFRRAGLKDAFSITCISSQDLEVAGHYYNALATEVNPPALHQILTKAPLFEHYHQPSDRSDYLQESALQLVANTVWSTYLAFDQQ</sequence>
<proteinExistence type="predicted"/>
<feature type="domain" description="Peptidase M28" evidence="1">
    <location>
        <begin position="48"/>
        <end position="255"/>
    </location>
</feature>
<dbReference type="RefSeq" id="WP_191007344.1">
    <property type="nucleotide sequence ID" value="NZ_JACXAD010000046.1"/>
</dbReference>
<dbReference type="PANTHER" id="PTHR12147">
    <property type="entry name" value="METALLOPEPTIDASE M28 FAMILY MEMBER"/>
    <property type="match status" value="1"/>
</dbReference>